<keyword evidence="1" id="KW-0812">Transmembrane</keyword>
<proteinExistence type="predicted"/>
<evidence type="ECO:0000313" key="3">
    <source>
        <dbReference type="Proteomes" id="UP000712673"/>
    </source>
</evidence>
<dbReference type="AlphaFoldDB" id="A0A938B4A4"/>
<evidence type="ECO:0000313" key="2">
    <source>
        <dbReference type="EMBL" id="MBM3224475.1"/>
    </source>
</evidence>
<name>A0A938B4A4_UNCTE</name>
<sequence length="66" mass="7404">MQEAIVELGRLFTLSIAMSVLGCSFMLACLLYLAKQCREARVSTQRIATITERIIARTGHITERDC</sequence>
<keyword evidence="1" id="KW-1133">Transmembrane helix</keyword>
<dbReference type="Proteomes" id="UP000712673">
    <property type="component" value="Unassembled WGS sequence"/>
</dbReference>
<reference evidence="2" key="1">
    <citation type="submission" date="2019-03" db="EMBL/GenBank/DDBJ databases">
        <title>Lake Tanganyika Metagenome-Assembled Genomes (MAGs).</title>
        <authorList>
            <person name="Tran P."/>
        </authorList>
    </citation>
    <scope>NUCLEOTIDE SEQUENCE</scope>
    <source>
        <strain evidence="2">K_DeepCast_65m_m2_066</strain>
    </source>
</reference>
<comment type="caution">
    <text evidence="2">The sequence shown here is derived from an EMBL/GenBank/DDBJ whole genome shotgun (WGS) entry which is preliminary data.</text>
</comment>
<accession>A0A938B4A4</accession>
<feature type="transmembrane region" description="Helical" evidence="1">
    <location>
        <begin position="12"/>
        <end position="34"/>
    </location>
</feature>
<dbReference type="EMBL" id="VGLS01000335">
    <property type="protein sequence ID" value="MBM3224475.1"/>
    <property type="molecule type" value="Genomic_DNA"/>
</dbReference>
<evidence type="ECO:0000256" key="1">
    <source>
        <dbReference type="SAM" id="Phobius"/>
    </source>
</evidence>
<keyword evidence="1" id="KW-0472">Membrane</keyword>
<organism evidence="2 3">
    <name type="scientific">Tectimicrobiota bacterium</name>
    <dbReference type="NCBI Taxonomy" id="2528274"/>
    <lineage>
        <taxon>Bacteria</taxon>
        <taxon>Pseudomonadati</taxon>
        <taxon>Nitrospinota/Tectimicrobiota group</taxon>
        <taxon>Candidatus Tectimicrobiota</taxon>
    </lineage>
</organism>
<gene>
    <name evidence="2" type="ORF">FJZ47_11830</name>
</gene>
<protein>
    <submittedName>
        <fullName evidence="2">Uncharacterized protein</fullName>
    </submittedName>
</protein>